<comment type="caution">
    <text evidence="7">The sequence shown here is derived from an EMBL/GenBank/DDBJ whole genome shotgun (WGS) entry which is preliminary data.</text>
</comment>
<dbReference type="AlphaFoldDB" id="A0A1V9Z5N0"/>
<dbReference type="GO" id="GO:0016020">
    <property type="term" value="C:membrane"/>
    <property type="evidence" value="ECO:0007669"/>
    <property type="project" value="UniProtKB-SubCell"/>
</dbReference>
<feature type="transmembrane region" description="Helical" evidence="6">
    <location>
        <begin position="77"/>
        <end position="96"/>
    </location>
</feature>
<evidence type="ECO:0000256" key="3">
    <source>
        <dbReference type="ARBA" id="ARBA00022692"/>
    </source>
</evidence>
<organism evidence="7 8">
    <name type="scientific">Achlya hypogyna</name>
    <name type="common">Oomycete</name>
    <name type="synonym">Protoachlya hypogyna</name>
    <dbReference type="NCBI Taxonomy" id="1202772"/>
    <lineage>
        <taxon>Eukaryota</taxon>
        <taxon>Sar</taxon>
        <taxon>Stramenopiles</taxon>
        <taxon>Oomycota</taxon>
        <taxon>Saprolegniomycetes</taxon>
        <taxon>Saprolegniales</taxon>
        <taxon>Achlyaceae</taxon>
        <taxon>Achlya</taxon>
    </lineage>
</organism>
<reference evidence="7 8" key="1">
    <citation type="journal article" date="2014" name="Genome Biol. Evol.">
        <title>The secreted proteins of Achlya hypogyna and Thraustotheca clavata identify the ancestral oomycete secretome and reveal gene acquisitions by horizontal gene transfer.</title>
        <authorList>
            <person name="Misner I."/>
            <person name="Blouin N."/>
            <person name="Leonard G."/>
            <person name="Richards T.A."/>
            <person name="Lane C.E."/>
        </authorList>
    </citation>
    <scope>NUCLEOTIDE SEQUENCE [LARGE SCALE GENOMIC DNA]</scope>
    <source>
        <strain evidence="7 8">ATCC 48635</strain>
    </source>
</reference>
<dbReference type="Pfam" id="PF01027">
    <property type="entry name" value="Bax1-I"/>
    <property type="match status" value="1"/>
</dbReference>
<evidence type="ECO:0000256" key="4">
    <source>
        <dbReference type="ARBA" id="ARBA00022989"/>
    </source>
</evidence>
<dbReference type="Proteomes" id="UP000243579">
    <property type="component" value="Unassembled WGS sequence"/>
</dbReference>
<keyword evidence="3 6" id="KW-0812">Transmembrane</keyword>
<evidence type="ECO:0000256" key="6">
    <source>
        <dbReference type="RuleBase" id="RU004379"/>
    </source>
</evidence>
<accession>A0A1V9Z5N0</accession>
<comment type="similarity">
    <text evidence="2 6">Belongs to the BI1 family.</text>
</comment>
<keyword evidence="8" id="KW-1185">Reference proteome</keyword>
<dbReference type="PANTHER" id="PTHR23291">
    <property type="entry name" value="BAX INHIBITOR-RELATED"/>
    <property type="match status" value="1"/>
</dbReference>
<name>A0A1V9Z5N0_ACHHY</name>
<keyword evidence="4 6" id="KW-1133">Transmembrane helix</keyword>
<evidence type="ECO:0000313" key="7">
    <source>
        <dbReference type="EMBL" id="OQR93323.1"/>
    </source>
</evidence>
<proteinExistence type="inferred from homology"/>
<protein>
    <submittedName>
        <fullName evidence="7">Bax inhibitor 1-like isoform 2</fullName>
    </submittedName>
</protein>
<keyword evidence="5 6" id="KW-0472">Membrane</keyword>
<evidence type="ECO:0000256" key="1">
    <source>
        <dbReference type="ARBA" id="ARBA00004141"/>
    </source>
</evidence>
<evidence type="ECO:0000313" key="8">
    <source>
        <dbReference type="Proteomes" id="UP000243579"/>
    </source>
</evidence>
<sequence>MQNSATEKSHLNAPVKTIESADVPMASERPTMTWEIVSADTAISAHIRSHLRRVYITLGLMLLFAAGGVAFDFRYHLPWWVTCLVIPIPLFIAILCSPTEWMAFRMSCSMLLAASLGAGTGGLVKKAAAIDPILVAAAFGCTTLIFVIMSLCAYCSERRSAIFLSGFLMSALLILAVLSIVNIFVKCKFLYLLGLYGGLLLFSIYVIVDTQLIVERAVWGETDFVSHALELFLDFFNIFIRILAILTNDDD</sequence>
<dbReference type="EMBL" id="JNBR01000415">
    <property type="protein sequence ID" value="OQR93323.1"/>
    <property type="molecule type" value="Genomic_DNA"/>
</dbReference>
<evidence type="ECO:0000256" key="5">
    <source>
        <dbReference type="ARBA" id="ARBA00023136"/>
    </source>
</evidence>
<feature type="transmembrane region" description="Helical" evidence="6">
    <location>
        <begin position="161"/>
        <end position="183"/>
    </location>
</feature>
<evidence type="ECO:0000256" key="2">
    <source>
        <dbReference type="ARBA" id="ARBA00010350"/>
    </source>
</evidence>
<dbReference type="InterPro" id="IPR006214">
    <property type="entry name" value="Bax_inhibitor_1-related"/>
</dbReference>
<feature type="transmembrane region" description="Helical" evidence="6">
    <location>
        <begin position="189"/>
        <end position="208"/>
    </location>
</feature>
<dbReference type="OrthoDB" id="1277691at2759"/>
<feature type="transmembrane region" description="Helical" evidence="6">
    <location>
        <begin position="133"/>
        <end position="154"/>
    </location>
</feature>
<gene>
    <name evidence="7" type="ORF">ACHHYP_20109</name>
</gene>
<comment type="subcellular location">
    <subcellularLocation>
        <location evidence="1">Membrane</location>
        <topology evidence="1">Multi-pass membrane protein</topology>
    </subcellularLocation>
</comment>
<dbReference type="PANTHER" id="PTHR23291:SF32">
    <property type="entry name" value="BAX INHIBITOR 1"/>
    <property type="match status" value="1"/>
</dbReference>
<feature type="transmembrane region" description="Helical" evidence="6">
    <location>
        <begin position="54"/>
        <end position="71"/>
    </location>
</feature>
<feature type="transmembrane region" description="Helical" evidence="6">
    <location>
        <begin position="103"/>
        <end position="121"/>
    </location>
</feature>
<dbReference type="STRING" id="1202772.A0A1V9Z5N0"/>